<accession>B9S3L8</accession>
<dbReference type="InParanoid" id="B9S3L8"/>
<evidence type="ECO:0000313" key="2">
    <source>
        <dbReference type="Proteomes" id="UP000008311"/>
    </source>
</evidence>
<proteinExistence type="predicted"/>
<keyword evidence="2" id="KW-1185">Reference proteome</keyword>
<organism evidence="1 2">
    <name type="scientific">Ricinus communis</name>
    <name type="common">Castor bean</name>
    <dbReference type="NCBI Taxonomy" id="3988"/>
    <lineage>
        <taxon>Eukaryota</taxon>
        <taxon>Viridiplantae</taxon>
        <taxon>Streptophyta</taxon>
        <taxon>Embryophyta</taxon>
        <taxon>Tracheophyta</taxon>
        <taxon>Spermatophyta</taxon>
        <taxon>Magnoliopsida</taxon>
        <taxon>eudicotyledons</taxon>
        <taxon>Gunneridae</taxon>
        <taxon>Pentapetalae</taxon>
        <taxon>rosids</taxon>
        <taxon>fabids</taxon>
        <taxon>Malpighiales</taxon>
        <taxon>Euphorbiaceae</taxon>
        <taxon>Acalyphoideae</taxon>
        <taxon>Acalypheae</taxon>
        <taxon>Ricinus</taxon>
    </lineage>
</organism>
<name>B9S3L8_RICCO</name>
<reference evidence="2" key="1">
    <citation type="journal article" date="2010" name="Nat. Biotechnol.">
        <title>Draft genome sequence of the oilseed species Ricinus communis.</title>
        <authorList>
            <person name="Chan A.P."/>
            <person name="Crabtree J."/>
            <person name="Zhao Q."/>
            <person name="Lorenzi H."/>
            <person name="Orvis J."/>
            <person name="Puiu D."/>
            <person name="Melake-Berhan A."/>
            <person name="Jones K.M."/>
            <person name="Redman J."/>
            <person name="Chen G."/>
            <person name="Cahoon E.B."/>
            <person name="Gedil M."/>
            <person name="Stanke M."/>
            <person name="Haas B.J."/>
            <person name="Wortman J.R."/>
            <person name="Fraser-Liggett C.M."/>
            <person name="Ravel J."/>
            <person name="Rabinowicz P.D."/>
        </authorList>
    </citation>
    <scope>NUCLEOTIDE SEQUENCE [LARGE SCALE GENOMIC DNA]</scope>
    <source>
        <strain evidence="2">cv. Hale</strain>
    </source>
</reference>
<sequence>MMIQDGLYIRHERKSHESKTRNCLLHVSGGMVHESGAEGSTGIGTFLGWAMAAIYMGGRLPQILLNLLIWAAI</sequence>
<gene>
    <name evidence="1" type="ORF">RCOM_0672560</name>
</gene>
<protein>
    <submittedName>
        <fullName evidence="1">Uncharacterized protein</fullName>
    </submittedName>
</protein>
<dbReference type="STRING" id="3988.B9S3L8"/>
<dbReference type="EMBL" id="EQ973859">
    <property type="protein sequence ID" value="EEF41820.1"/>
    <property type="molecule type" value="Genomic_DNA"/>
</dbReference>
<evidence type="ECO:0000313" key="1">
    <source>
        <dbReference type="EMBL" id="EEF41820.1"/>
    </source>
</evidence>
<dbReference type="AlphaFoldDB" id="B9S3L8"/>
<dbReference type="Proteomes" id="UP000008311">
    <property type="component" value="Unassembled WGS sequence"/>
</dbReference>